<keyword evidence="1" id="KW-0285">Flavoprotein</keyword>
<dbReference type="InterPro" id="IPR036250">
    <property type="entry name" value="AcylCo_DH-like_C"/>
</dbReference>
<evidence type="ECO:0000313" key="4">
    <source>
        <dbReference type="Proteomes" id="UP000653002"/>
    </source>
</evidence>
<name>A0A7U2LCS1_XANCI</name>
<dbReference type="InterPro" id="IPR009075">
    <property type="entry name" value="AcylCo_DH/oxidase_C"/>
</dbReference>
<accession>A0A7U2LCS1</accession>
<evidence type="ECO:0000259" key="2">
    <source>
        <dbReference type="Pfam" id="PF00441"/>
    </source>
</evidence>
<dbReference type="Gene3D" id="1.20.140.10">
    <property type="entry name" value="Butyryl-CoA Dehydrogenase, subunit A, domain 3"/>
    <property type="match status" value="1"/>
</dbReference>
<sequence>MKSTALQRCRHARQRWSALRDAKITEIYEGTSEIQRLVNARGETGLR</sequence>
<dbReference type="GO" id="GO:0016627">
    <property type="term" value="F:oxidoreductase activity, acting on the CH-CH group of donors"/>
    <property type="evidence" value="ECO:0007669"/>
    <property type="project" value="InterPro"/>
</dbReference>
<comment type="caution">
    <text evidence="3">The sequence shown here is derived from an EMBL/GenBank/DDBJ whole genome shotgun (WGS) entry which is preliminary data.</text>
</comment>
<dbReference type="Proteomes" id="UP000653002">
    <property type="component" value="Unassembled WGS sequence"/>
</dbReference>
<evidence type="ECO:0000313" key="3">
    <source>
        <dbReference type="EMBL" id="MBD4336061.1"/>
    </source>
</evidence>
<reference evidence="3" key="1">
    <citation type="submission" date="2020-01" db="EMBL/GenBank/DDBJ databases">
        <authorList>
            <person name="Richard D."/>
        </authorList>
    </citation>
    <scope>NUCLEOTIDE SEQUENCE</scope>
    <source>
        <strain evidence="3">JP541</strain>
    </source>
</reference>
<feature type="domain" description="Acyl-CoA dehydrogenase/oxidase C-terminal" evidence="2">
    <location>
        <begin position="18"/>
        <end position="42"/>
    </location>
</feature>
<dbReference type="AlphaFoldDB" id="A0A7U2LCS1"/>
<dbReference type="RefSeq" id="WP_058958635.1">
    <property type="nucleotide sequence ID" value="NZ_CAVLIB010000069.1"/>
</dbReference>
<organism evidence="3 4">
    <name type="scientific">Xanthomonas citri pv. citri</name>
    <dbReference type="NCBI Taxonomy" id="611301"/>
    <lineage>
        <taxon>Bacteria</taxon>
        <taxon>Pseudomonadati</taxon>
        <taxon>Pseudomonadota</taxon>
        <taxon>Gammaproteobacteria</taxon>
        <taxon>Lysobacterales</taxon>
        <taxon>Lysobacteraceae</taxon>
        <taxon>Xanthomonas</taxon>
    </lineage>
</organism>
<proteinExistence type="predicted"/>
<gene>
    <name evidence="3" type="ORF">GUH15_08330</name>
</gene>
<dbReference type="EMBL" id="JAABFR010000589">
    <property type="protein sequence ID" value="MBD4336061.1"/>
    <property type="molecule type" value="Genomic_DNA"/>
</dbReference>
<dbReference type="SUPFAM" id="SSF47203">
    <property type="entry name" value="Acyl-CoA dehydrogenase C-terminal domain-like"/>
    <property type="match status" value="1"/>
</dbReference>
<protein>
    <submittedName>
        <fullName evidence="3">Acyl-CoA dehydrogenase</fullName>
    </submittedName>
</protein>
<dbReference type="Pfam" id="PF00441">
    <property type="entry name" value="Acyl-CoA_dh_1"/>
    <property type="match status" value="1"/>
</dbReference>
<evidence type="ECO:0000256" key="1">
    <source>
        <dbReference type="ARBA" id="ARBA00022630"/>
    </source>
</evidence>